<comment type="caution">
    <text evidence="2">The sequence shown here is derived from an EMBL/GenBank/DDBJ whole genome shotgun (WGS) entry which is preliminary data.</text>
</comment>
<evidence type="ECO:0000313" key="2">
    <source>
        <dbReference type="EMBL" id="MBO2009679.1"/>
    </source>
</evidence>
<reference evidence="2 3" key="1">
    <citation type="submission" date="2021-03" db="EMBL/GenBank/DDBJ databases">
        <authorList>
            <person name="Kim M.K."/>
        </authorList>
    </citation>
    <scope>NUCLEOTIDE SEQUENCE [LARGE SCALE GENOMIC DNA]</scope>
    <source>
        <strain evidence="2 3">BT442</strain>
    </source>
</reference>
<proteinExistence type="predicted"/>
<keyword evidence="3" id="KW-1185">Reference proteome</keyword>
<feature type="signal peptide" evidence="1">
    <location>
        <begin position="1"/>
        <end position="23"/>
    </location>
</feature>
<gene>
    <name evidence="2" type="ORF">J4E00_11505</name>
</gene>
<name>A0ABS3QEK6_9BACT</name>
<feature type="chain" id="PRO_5046191763" description="Lipoprotein" evidence="1">
    <location>
        <begin position="24"/>
        <end position="173"/>
    </location>
</feature>
<dbReference type="EMBL" id="JAGETZ010000004">
    <property type="protein sequence ID" value="MBO2009679.1"/>
    <property type="molecule type" value="Genomic_DNA"/>
</dbReference>
<evidence type="ECO:0008006" key="4">
    <source>
        <dbReference type="Google" id="ProtNLM"/>
    </source>
</evidence>
<evidence type="ECO:0000313" key="3">
    <source>
        <dbReference type="Proteomes" id="UP000664369"/>
    </source>
</evidence>
<evidence type="ECO:0000256" key="1">
    <source>
        <dbReference type="SAM" id="SignalP"/>
    </source>
</evidence>
<dbReference type="Proteomes" id="UP000664369">
    <property type="component" value="Unassembled WGS sequence"/>
</dbReference>
<keyword evidence="1" id="KW-0732">Signal</keyword>
<sequence>MTTCWPTGIFALALLMIATACQRAPYRYQPLPDAAATTSVGTTPQLLFLSFRMSTAATGTHQLEPLMLKATPGQANPAADDEEPSGTSYLLLSQLDAANAPCGPSRKLPHPLLQDVEAPAAPGTGAMQRHTISLAQAEFFVRVARQPKARAVRLEEVGPAAISPISVTFPLPN</sequence>
<organism evidence="2 3">
    <name type="scientific">Hymenobacter negativus</name>
    <dbReference type="NCBI Taxonomy" id="2795026"/>
    <lineage>
        <taxon>Bacteria</taxon>
        <taxon>Pseudomonadati</taxon>
        <taxon>Bacteroidota</taxon>
        <taxon>Cytophagia</taxon>
        <taxon>Cytophagales</taxon>
        <taxon>Hymenobacteraceae</taxon>
        <taxon>Hymenobacter</taxon>
    </lineage>
</organism>
<accession>A0ABS3QEK6</accession>
<protein>
    <recommendedName>
        <fullName evidence="4">Lipoprotein</fullName>
    </recommendedName>
</protein>